<feature type="transmembrane region" description="Helical" evidence="8">
    <location>
        <begin position="261"/>
        <end position="283"/>
    </location>
</feature>
<keyword evidence="6 8" id="KW-1133">Transmembrane helix</keyword>
<comment type="subcellular location">
    <subcellularLocation>
        <location evidence="1 8">Cell membrane</location>
        <topology evidence="1 8">Multi-pass membrane protein</topology>
    </subcellularLocation>
</comment>
<dbReference type="EMBL" id="JAGWCR010000019">
    <property type="protein sequence ID" value="MBS3652073.1"/>
    <property type="molecule type" value="Genomic_DNA"/>
</dbReference>
<dbReference type="PANTHER" id="PTHR42929">
    <property type="entry name" value="INNER MEMBRANE ABC TRANSPORTER PERMEASE PROTEIN YDCU-RELATED-RELATED"/>
    <property type="match status" value="1"/>
</dbReference>
<dbReference type="CDD" id="cd06261">
    <property type="entry name" value="TM_PBP2"/>
    <property type="match status" value="1"/>
</dbReference>
<name>A0A942E6K3_9HYPH</name>
<feature type="transmembrane region" description="Helical" evidence="8">
    <location>
        <begin position="110"/>
        <end position="134"/>
    </location>
</feature>
<proteinExistence type="inferred from homology"/>
<evidence type="ECO:0000259" key="9">
    <source>
        <dbReference type="PROSITE" id="PS50928"/>
    </source>
</evidence>
<evidence type="ECO:0000256" key="5">
    <source>
        <dbReference type="ARBA" id="ARBA00022692"/>
    </source>
</evidence>
<comment type="caution">
    <text evidence="10">The sequence shown here is derived from an EMBL/GenBank/DDBJ whole genome shotgun (WGS) entry which is preliminary data.</text>
</comment>
<feature type="transmembrane region" description="Helical" evidence="8">
    <location>
        <begin position="154"/>
        <end position="182"/>
    </location>
</feature>
<evidence type="ECO:0000256" key="7">
    <source>
        <dbReference type="ARBA" id="ARBA00023136"/>
    </source>
</evidence>
<organism evidence="10 11">
    <name type="scientific">Pseudaminobacter soli</name>
    <name type="common">ex Zhang et al. 2022</name>
    <dbReference type="NCBI Taxonomy" id="2831468"/>
    <lineage>
        <taxon>Bacteria</taxon>
        <taxon>Pseudomonadati</taxon>
        <taxon>Pseudomonadota</taxon>
        <taxon>Alphaproteobacteria</taxon>
        <taxon>Hyphomicrobiales</taxon>
        <taxon>Phyllobacteriaceae</taxon>
        <taxon>Pseudaminobacter</taxon>
    </lineage>
</organism>
<keyword evidence="4" id="KW-1003">Cell membrane</keyword>
<evidence type="ECO:0000313" key="10">
    <source>
        <dbReference type="EMBL" id="MBS3652073.1"/>
    </source>
</evidence>
<dbReference type="Gene3D" id="1.10.3720.10">
    <property type="entry name" value="MetI-like"/>
    <property type="match status" value="1"/>
</dbReference>
<dbReference type="GO" id="GO:0005886">
    <property type="term" value="C:plasma membrane"/>
    <property type="evidence" value="ECO:0007669"/>
    <property type="project" value="UniProtKB-SubCell"/>
</dbReference>
<evidence type="ECO:0000256" key="6">
    <source>
        <dbReference type="ARBA" id="ARBA00022989"/>
    </source>
</evidence>
<dbReference type="InterPro" id="IPR035906">
    <property type="entry name" value="MetI-like_sf"/>
</dbReference>
<dbReference type="SUPFAM" id="SSF161098">
    <property type="entry name" value="MetI-like"/>
    <property type="match status" value="1"/>
</dbReference>
<evidence type="ECO:0000313" key="11">
    <source>
        <dbReference type="Proteomes" id="UP000680348"/>
    </source>
</evidence>
<reference evidence="10" key="1">
    <citation type="submission" date="2021-04" db="EMBL/GenBank/DDBJ databases">
        <title>Pseudaminobacter soli sp. nov., isolated from paddy soil contaminated by heavy metals.</title>
        <authorList>
            <person name="Zhang K."/>
        </authorList>
    </citation>
    <scope>NUCLEOTIDE SEQUENCE</scope>
    <source>
        <strain evidence="10">19-2017</strain>
    </source>
</reference>
<evidence type="ECO:0000256" key="1">
    <source>
        <dbReference type="ARBA" id="ARBA00004651"/>
    </source>
</evidence>
<feature type="transmembrane region" description="Helical" evidence="8">
    <location>
        <begin position="203"/>
        <end position="225"/>
    </location>
</feature>
<dbReference type="GO" id="GO:0055085">
    <property type="term" value="P:transmembrane transport"/>
    <property type="evidence" value="ECO:0007669"/>
    <property type="project" value="InterPro"/>
</dbReference>
<keyword evidence="7 8" id="KW-0472">Membrane</keyword>
<feature type="domain" description="ABC transmembrane type-1" evidence="9">
    <location>
        <begin position="73"/>
        <end position="280"/>
    </location>
</feature>
<keyword evidence="3 8" id="KW-0813">Transport</keyword>
<dbReference type="InterPro" id="IPR000515">
    <property type="entry name" value="MetI-like"/>
</dbReference>
<dbReference type="PROSITE" id="PS50928">
    <property type="entry name" value="ABC_TM1"/>
    <property type="match status" value="1"/>
</dbReference>
<dbReference type="PANTHER" id="PTHR42929:SF5">
    <property type="entry name" value="ABC TRANSPORTER PERMEASE PROTEIN"/>
    <property type="match status" value="1"/>
</dbReference>
<gene>
    <name evidence="10" type="ORF">KEU06_26060</name>
</gene>
<evidence type="ECO:0000256" key="8">
    <source>
        <dbReference type="RuleBase" id="RU363032"/>
    </source>
</evidence>
<protein>
    <submittedName>
        <fullName evidence="10">ABC transporter permease</fullName>
    </submittedName>
</protein>
<sequence>MAPAPRKAMSEPGLWWLCLPAAAVFVVFFVIPVASLFGLSFNKSVAGVISYSNELTFDNFVRIFTRATYYEAILRSIWIAAVVSVTSLAFGYPLAYLIAKTTHPGRNTLLMILVLSSMQLDMVIRLFGLMVLFGDNGLINGFLLYLGLISRPLPLMYNTFGVIVGLVQITLPFMVLSLIGIIKAIHPSLEEAARSLGASRLQAFFSIVLPLSMPGILAGALLVFALSISSYVVPALMGGWKVIVLPIHIYQQIAEVGRWQFGAAIAVVLFVTSVIAVAIYHQAAARTSGGRT</sequence>
<dbReference type="Proteomes" id="UP000680348">
    <property type="component" value="Unassembled WGS sequence"/>
</dbReference>
<dbReference type="Pfam" id="PF00528">
    <property type="entry name" value="BPD_transp_1"/>
    <property type="match status" value="1"/>
</dbReference>
<feature type="transmembrane region" description="Helical" evidence="8">
    <location>
        <begin position="77"/>
        <end position="98"/>
    </location>
</feature>
<evidence type="ECO:0000256" key="4">
    <source>
        <dbReference type="ARBA" id="ARBA00022475"/>
    </source>
</evidence>
<keyword evidence="11" id="KW-1185">Reference proteome</keyword>
<evidence type="ECO:0000256" key="3">
    <source>
        <dbReference type="ARBA" id="ARBA00022448"/>
    </source>
</evidence>
<accession>A0A942E6K3</accession>
<comment type="similarity">
    <text evidence="2">Belongs to the binding-protein-dependent transport system permease family. CysTW subfamily.</text>
</comment>
<evidence type="ECO:0000256" key="2">
    <source>
        <dbReference type="ARBA" id="ARBA00007069"/>
    </source>
</evidence>
<keyword evidence="5 8" id="KW-0812">Transmembrane</keyword>
<feature type="transmembrane region" description="Helical" evidence="8">
    <location>
        <begin position="14"/>
        <end position="37"/>
    </location>
</feature>
<dbReference type="AlphaFoldDB" id="A0A942E6K3"/>